<dbReference type="STRING" id="796937.HMPREF9630_01277"/>
<dbReference type="EMBL" id="AFZG01000014">
    <property type="protein sequence ID" value="EHL19871.1"/>
    <property type="molecule type" value="Genomic_DNA"/>
</dbReference>
<sequence length="265" mass="28761">MFEDKLIIIRGAGDIATGTINRLYKCHFKVLCLETAKPSAIRRTVAYSETIYSGKTTIENTTAVKVSCIDEIKNAHKNGLIPVMVDEKCDILKSLKPDVLIDAIIAKKNLGTNMSMSKLTIALGPGFEAGVDVNYVIETMRGHNLGRVIEKGFALKNTGVPGLIAGKSGERVIHSPKSGAIKNIKQIGDIVKADDIIATVDNFNVKASIDGLLRGLIRDGYEVFKGMKIADIDPRLDEYENCFTISDKAKSIAGGVLEAMFMHGF</sequence>
<dbReference type="Proteomes" id="UP000003379">
    <property type="component" value="Unassembled WGS sequence"/>
</dbReference>
<dbReference type="PATRIC" id="fig|796940.3.peg.485"/>
<dbReference type="InterPro" id="IPR017695">
    <property type="entry name" value="Se-dep_Mo_hydrolase_YqeB"/>
</dbReference>
<proteinExistence type="predicted"/>
<protein>
    <submittedName>
        <fullName evidence="1">YqeB family selenium-dependent molybdenum hydroxylase system protein</fullName>
    </submittedName>
</protein>
<reference evidence="1 2" key="1">
    <citation type="submission" date="2011-08" db="EMBL/GenBank/DDBJ databases">
        <title>The Genome Sequence of Eubacteriaceae bacterium CM5.</title>
        <authorList>
            <consortium name="The Broad Institute Genome Sequencing Platform"/>
            <person name="Earl A."/>
            <person name="Ward D."/>
            <person name="Feldgarden M."/>
            <person name="Gevers D."/>
            <person name="Sizova M."/>
            <person name="Hazen A."/>
            <person name="Epstein S."/>
            <person name="Young S.K."/>
            <person name="Zeng Q."/>
            <person name="Gargeya S."/>
            <person name="Fitzgerald M."/>
            <person name="Haas B."/>
            <person name="Abouelleil A."/>
            <person name="Alvarado L."/>
            <person name="Arachchi H.M."/>
            <person name="Berlin A."/>
            <person name="Brown A."/>
            <person name="Chapman S.B."/>
            <person name="Chen Z."/>
            <person name="Dunbar C."/>
            <person name="Freedman E."/>
            <person name="Gearin G."/>
            <person name="Gellesch M."/>
            <person name="Goldberg J."/>
            <person name="Griggs A."/>
            <person name="Gujja S."/>
            <person name="Heiman D."/>
            <person name="Howarth C."/>
            <person name="Larson L."/>
            <person name="Lui A."/>
            <person name="MacDonald P.J.P."/>
            <person name="Montmayeur A."/>
            <person name="Murphy C."/>
            <person name="Neiman D."/>
            <person name="Pearson M."/>
            <person name="Priest M."/>
            <person name="Roberts A."/>
            <person name="Saif S."/>
            <person name="Shea T."/>
            <person name="Shenoy N."/>
            <person name="Sisk P."/>
            <person name="Stolte C."/>
            <person name="Sykes S."/>
            <person name="Wortman J."/>
            <person name="Nusbaum C."/>
            <person name="Birren B."/>
        </authorList>
    </citation>
    <scope>NUCLEOTIDE SEQUENCE [LARGE SCALE GENOMIC DNA]</scope>
    <source>
        <strain evidence="1 2">CM5</strain>
    </source>
</reference>
<name>G9XB37_9FIRM</name>
<dbReference type="HOGENOM" id="CLU_082089_1_0_9"/>
<gene>
    <name evidence="1" type="ORF">HMPREF9628_01204</name>
</gene>
<organism evidence="1 2">
    <name type="scientific">Peptoanaerobacter stomatis</name>
    <dbReference type="NCBI Taxonomy" id="796937"/>
    <lineage>
        <taxon>Bacteria</taxon>
        <taxon>Bacillati</taxon>
        <taxon>Bacillota</taxon>
        <taxon>Clostridia</taxon>
        <taxon>Peptostreptococcales</taxon>
        <taxon>Filifactoraceae</taxon>
        <taxon>Peptoanaerobacter</taxon>
    </lineage>
</organism>
<dbReference type="RefSeq" id="WP_009529221.1">
    <property type="nucleotide sequence ID" value="NZ_JH414604.1"/>
</dbReference>
<comment type="caution">
    <text evidence="1">The sequence shown here is derived from an EMBL/GenBank/DDBJ whole genome shotgun (WGS) entry which is preliminary data.</text>
</comment>
<dbReference type="AlphaFoldDB" id="G9XB37"/>
<accession>G9XB37</accession>
<evidence type="ECO:0000313" key="2">
    <source>
        <dbReference type="Proteomes" id="UP000003379"/>
    </source>
</evidence>
<evidence type="ECO:0000313" key="1">
    <source>
        <dbReference type="EMBL" id="EHL19871.1"/>
    </source>
</evidence>
<dbReference type="NCBIfam" id="TIGR03309">
    <property type="entry name" value="matur_yqeB"/>
    <property type="match status" value="1"/>
</dbReference>